<feature type="domain" description="Nuclease associated modular" evidence="2">
    <location>
        <begin position="208"/>
        <end position="224"/>
    </location>
</feature>
<feature type="compositionally biased region" description="Basic residues" evidence="1">
    <location>
        <begin position="1"/>
        <end position="16"/>
    </location>
</feature>
<dbReference type="PANTHER" id="PTHR34199">
    <property type="entry name" value="NUMOD3 MOTIF FAMILY PROTEIN, EXPRESSED"/>
    <property type="match status" value="1"/>
</dbReference>
<sequence length="620" mass="70564">MTSKLPRGKYIRKNRRHESGSRRSSFHTEMMHFLVLAMGLFLVDFRQSSLNYSEAFVIRECNSILRQRHDQKTITYYGHYGHGGRDVCRSVPETSRGIGPCISASFHSKSSRSTILFESTVTDQDLDRMVSQEQTAVDSRNNIQSKPAADVSSIEVVIPNIGTKSTESLSPEKATSMSTDDKATLLGTMKKMSVEKDGADVPQPTANGGFSHTKSSRAKISAANKGRTPWNKGKPRSPEVKARIAAGVRAKNRQVFLKKLEDMGMTEAEYEAKKKEEKRLREADRRARRTENGGYRPTEETRKKISRILKEKHARGEVKKRSKTDPTKVRKGFTHSEETRRKISQSLRKRWQTDEGYQKKMKESINSRESSRKRISESLKKKWQDPEFRRGMMEKMAKRKSGKNARNYDEEHRKKISEAMKRKWKDASYREKTLSSIKKSAESRKVTSSPKKAASPSRTAKTKLKSTGIEELKPITATDVSKRKETKKRATRKRPSAKKKGIKDDDDDEDGTLVEAVNKPKIKGVLSSTKPSSTINLSTEEEPPEEKKKKKKKEKDGSVTRLREERRDLFDLLYGDEDDMNDDGDDRVGKLLVDSSSSKVDMLLGDEDLDAFDPYGLDDY</sequence>
<gene>
    <name evidence="3" type="ORF">PDEL0327_LOCUS1248</name>
</gene>
<accession>A0A7S0XLY2</accession>
<feature type="compositionally biased region" description="Basic and acidic residues" evidence="1">
    <location>
        <begin position="351"/>
        <end position="396"/>
    </location>
</feature>
<reference evidence="3" key="1">
    <citation type="submission" date="2021-01" db="EMBL/GenBank/DDBJ databases">
        <authorList>
            <person name="Corre E."/>
            <person name="Pelletier E."/>
            <person name="Niang G."/>
            <person name="Scheremetjew M."/>
            <person name="Finn R."/>
            <person name="Kale V."/>
            <person name="Holt S."/>
            <person name="Cochrane G."/>
            <person name="Meng A."/>
            <person name="Brown T."/>
            <person name="Cohen L."/>
        </authorList>
    </citation>
    <scope>NUCLEOTIDE SEQUENCE</scope>
    <source>
        <strain evidence="3">B596</strain>
    </source>
</reference>
<feature type="domain" description="Nuclease associated modular" evidence="2">
    <location>
        <begin position="232"/>
        <end position="248"/>
    </location>
</feature>
<feature type="compositionally biased region" description="Polar residues" evidence="1">
    <location>
        <begin position="526"/>
        <end position="538"/>
    </location>
</feature>
<feature type="domain" description="Nuclease associated modular" evidence="2">
    <location>
        <begin position="293"/>
        <end position="309"/>
    </location>
</feature>
<dbReference type="Pfam" id="PF07460">
    <property type="entry name" value="NUMOD3"/>
    <property type="match status" value="3"/>
</dbReference>
<dbReference type="InterPro" id="IPR003611">
    <property type="entry name" value="NUMOD3"/>
</dbReference>
<feature type="region of interest" description="Disordered" evidence="1">
    <location>
        <begin position="1"/>
        <end position="23"/>
    </location>
</feature>
<feature type="domain" description="Nuclease associated modular" evidence="2">
    <location>
        <begin position="331"/>
        <end position="347"/>
    </location>
</feature>
<feature type="compositionally biased region" description="Basic residues" evidence="1">
    <location>
        <begin position="484"/>
        <end position="501"/>
    </location>
</feature>
<feature type="domain" description="Nuclease associated modular" evidence="2">
    <location>
        <begin position="404"/>
        <end position="420"/>
    </location>
</feature>
<protein>
    <recommendedName>
        <fullName evidence="2">Nuclease associated modular domain-containing protein</fullName>
    </recommendedName>
</protein>
<feature type="region of interest" description="Disordered" evidence="1">
    <location>
        <begin position="272"/>
        <end position="561"/>
    </location>
</feature>
<dbReference type="GO" id="GO:0003677">
    <property type="term" value="F:DNA binding"/>
    <property type="evidence" value="ECO:0007669"/>
    <property type="project" value="InterPro"/>
</dbReference>
<name>A0A7S0XLY2_9STRA</name>
<organism evidence="3">
    <name type="scientific">Pseudo-nitzschia delicatissima</name>
    <dbReference type="NCBI Taxonomy" id="44447"/>
    <lineage>
        <taxon>Eukaryota</taxon>
        <taxon>Sar</taxon>
        <taxon>Stramenopiles</taxon>
        <taxon>Ochrophyta</taxon>
        <taxon>Bacillariophyta</taxon>
        <taxon>Bacillariophyceae</taxon>
        <taxon>Bacillariophycidae</taxon>
        <taxon>Bacillariales</taxon>
        <taxon>Bacillariaceae</taxon>
        <taxon>Pseudo-nitzschia</taxon>
    </lineage>
</organism>
<evidence type="ECO:0000256" key="1">
    <source>
        <dbReference type="SAM" id="MobiDB-lite"/>
    </source>
</evidence>
<feature type="compositionally biased region" description="Basic and acidic residues" evidence="1">
    <location>
        <begin position="272"/>
        <end position="341"/>
    </location>
</feature>
<feature type="region of interest" description="Disordered" evidence="1">
    <location>
        <begin position="197"/>
        <end position="240"/>
    </location>
</feature>
<dbReference type="SMART" id="SM00496">
    <property type="entry name" value="IENR2"/>
    <property type="match status" value="5"/>
</dbReference>
<dbReference type="EMBL" id="HBFG01001657">
    <property type="protein sequence ID" value="CAD8729755.1"/>
    <property type="molecule type" value="Transcribed_RNA"/>
</dbReference>
<evidence type="ECO:0000259" key="2">
    <source>
        <dbReference type="SMART" id="SM00496"/>
    </source>
</evidence>
<feature type="compositionally biased region" description="Polar residues" evidence="1">
    <location>
        <begin position="204"/>
        <end position="213"/>
    </location>
</feature>
<dbReference type="PANTHER" id="PTHR34199:SF2">
    <property type="entry name" value="NUMOD3 MOTIF FAMILY PROTEIN, EXPRESSED"/>
    <property type="match status" value="1"/>
</dbReference>
<proteinExistence type="predicted"/>
<evidence type="ECO:0000313" key="3">
    <source>
        <dbReference type="EMBL" id="CAD8729755.1"/>
    </source>
</evidence>
<feature type="compositionally biased region" description="Basic and acidic residues" evidence="1">
    <location>
        <begin position="406"/>
        <end position="445"/>
    </location>
</feature>
<dbReference type="AlphaFoldDB" id="A0A7S0XLY2"/>